<dbReference type="Pfam" id="PF06736">
    <property type="entry name" value="TMEM175"/>
    <property type="match status" value="1"/>
</dbReference>
<comment type="similarity">
    <text evidence="2">Belongs to the TMEM175 family.</text>
</comment>
<dbReference type="InterPro" id="IPR010617">
    <property type="entry name" value="TMEM175-like"/>
</dbReference>
<keyword evidence="4" id="KW-0633">Potassium transport</keyword>
<dbReference type="GO" id="GO:0005267">
    <property type="term" value="F:potassium channel activity"/>
    <property type="evidence" value="ECO:0007669"/>
    <property type="project" value="UniProtKB-KW"/>
</dbReference>
<evidence type="ECO:0000256" key="1">
    <source>
        <dbReference type="ARBA" id="ARBA00004141"/>
    </source>
</evidence>
<sequence>MALKRSKINITIPKDRLETLVDGIFAIAMTLLVLSIEIPSAEFHSTADFQIYIISLLPKILIYFISFILLAIFWMNHHVFFVIKRVNSAILWINIIWLMFIALVPFSTSLVSSFGQYEFSQIFFDLNIFTIGLLFYINWNYAVKRGYIAEKAIPYDKPIKKSNLFTPLIALAAIALSFINPYLSSTVFLFIPIIYIFYLKII</sequence>
<keyword evidence="11" id="KW-0407">Ion channel</keyword>
<keyword evidence="9" id="KW-0406">Ion transport</keyword>
<evidence type="ECO:0000256" key="7">
    <source>
        <dbReference type="ARBA" id="ARBA00022958"/>
    </source>
</evidence>
<dbReference type="OrthoDB" id="10769at2157"/>
<evidence type="ECO:0000256" key="8">
    <source>
        <dbReference type="ARBA" id="ARBA00022989"/>
    </source>
</evidence>
<comment type="caution">
    <text evidence="14">The sequence shown here is derived from an EMBL/GenBank/DDBJ whole genome shotgun (WGS) entry which is preliminary data.</text>
</comment>
<dbReference type="GO" id="GO:0015252">
    <property type="term" value="F:proton channel activity"/>
    <property type="evidence" value="ECO:0007669"/>
    <property type="project" value="InterPro"/>
</dbReference>
<proteinExistence type="inferred from homology"/>
<keyword evidence="3" id="KW-0813">Transport</keyword>
<feature type="transmembrane region" description="Helical" evidence="13">
    <location>
        <begin position="119"/>
        <end position="141"/>
    </location>
</feature>
<evidence type="ECO:0000256" key="4">
    <source>
        <dbReference type="ARBA" id="ARBA00022538"/>
    </source>
</evidence>
<evidence type="ECO:0000313" key="14">
    <source>
        <dbReference type="EMBL" id="PAV04811.1"/>
    </source>
</evidence>
<dbReference type="RefSeq" id="WP_069585596.1">
    <property type="nucleotide sequence ID" value="NZ_LMVM01000012.1"/>
</dbReference>
<keyword evidence="5 13" id="KW-0812">Transmembrane</keyword>
<keyword evidence="8 13" id="KW-1133">Transmembrane helix</keyword>
<evidence type="ECO:0000256" key="2">
    <source>
        <dbReference type="ARBA" id="ARBA00006920"/>
    </source>
</evidence>
<feature type="transmembrane region" description="Helical" evidence="13">
    <location>
        <begin position="51"/>
        <end position="74"/>
    </location>
</feature>
<dbReference type="GO" id="GO:0016020">
    <property type="term" value="C:membrane"/>
    <property type="evidence" value="ECO:0007669"/>
    <property type="project" value="UniProtKB-SubCell"/>
</dbReference>
<comment type="catalytic activity">
    <reaction evidence="12">
        <text>K(+)(in) = K(+)(out)</text>
        <dbReference type="Rhea" id="RHEA:29463"/>
        <dbReference type="ChEBI" id="CHEBI:29103"/>
    </reaction>
</comment>
<dbReference type="Proteomes" id="UP000217784">
    <property type="component" value="Unassembled WGS sequence"/>
</dbReference>
<evidence type="ECO:0000256" key="5">
    <source>
        <dbReference type="ARBA" id="ARBA00022692"/>
    </source>
</evidence>
<comment type="subcellular location">
    <subcellularLocation>
        <location evidence="1">Membrane</location>
        <topology evidence="1">Multi-pass membrane protein</topology>
    </subcellularLocation>
</comment>
<evidence type="ECO:0008006" key="16">
    <source>
        <dbReference type="Google" id="ProtNLM"/>
    </source>
</evidence>
<evidence type="ECO:0000256" key="11">
    <source>
        <dbReference type="ARBA" id="ARBA00023303"/>
    </source>
</evidence>
<keyword evidence="6" id="KW-0631">Potassium channel</keyword>
<keyword evidence="15" id="KW-1185">Reference proteome</keyword>
<dbReference type="AlphaFoldDB" id="A0A2A2H5T0"/>
<feature type="transmembrane region" description="Helical" evidence="13">
    <location>
        <begin position="86"/>
        <end position="107"/>
    </location>
</feature>
<feature type="transmembrane region" description="Helical" evidence="13">
    <location>
        <begin position="162"/>
        <end position="179"/>
    </location>
</feature>
<name>A0A2A2H5T0_METBR</name>
<feature type="transmembrane region" description="Helical" evidence="13">
    <location>
        <begin position="20"/>
        <end position="39"/>
    </location>
</feature>
<keyword evidence="7" id="KW-0630">Potassium</keyword>
<protein>
    <recommendedName>
        <fullName evidence="16">DUF1211 domain-containing protein</fullName>
    </recommendedName>
</protein>
<evidence type="ECO:0000256" key="3">
    <source>
        <dbReference type="ARBA" id="ARBA00022448"/>
    </source>
</evidence>
<evidence type="ECO:0000256" key="13">
    <source>
        <dbReference type="SAM" id="Phobius"/>
    </source>
</evidence>
<dbReference type="EMBL" id="LMVM01000012">
    <property type="protein sequence ID" value="PAV04811.1"/>
    <property type="molecule type" value="Genomic_DNA"/>
</dbReference>
<reference evidence="14 15" key="1">
    <citation type="journal article" date="2017" name="BMC Genomics">
        <title>Genomic analysis of methanogenic archaea reveals a shift towards energy conservation.</title>
        <authorList>
            <person name="Gilmore S.P."/>
            <person name="Henske J.K."/>
            <person name="Sexton J.A."/>
            <person name="Solomon K.V."/>
            <person name="Seppala S."/>
            <person name="Yoo J.I."/>
            <person name="Huyett L.M."/>
            <person name="Pressman A."/>
            <person name="Cogan J.Z."/>
            <person name="Kivenson V."/>
            <person name="Peng X."/>
            <person name="Tan Y."/>
            <person name="Valentine D.L."/>
            <person name="O'Malley M.A."/>
        </authorList>
    </citation>
    <scope>NUCLEOTIDE SEQUENCE [LARGE SCALE GENOMIC DNA]</scope>
    <source>
        <strain evidence="14 15">M.o.H.</strain>
    </source>
</reference>
<gene>
    <name evidence="14" type="ORF">ASJ80_10890</name>
</gene>
<evidence type="ECO:0000256" key="9">
    <source>
        <dbReference type="ARBA" id="ARBA00023065"/>
    </source>
</evidence>
<evidence type="ECO:0000256" key="10">
    <source>
        <dbReference type="ARBA" id="ARBA00023136"/>
    </source>
</evidence>
<evidence type="ECO:0000313" key="15">
    <source>
        <dbReference type="Proteomes" id="UP000217784"/>
    </source>
</evidence>
<organism evidence="14 15">
    <name type="scientific">Methanobacterium bryantii</name>
    <dbReference type="NCBI Taxonomy" id="2161"/>
    <lineage>
        <taxon>Archaea</taxon>
        <taxon>Methanobacteriati</taxon>
        <taxon>Methanobacteriota</taxon>
        <taxon>Methanomada group</taxon>
        <taxon>Methanobacteria</taxon>
        <taxon>Methanobacteriales</taxon>
        <taxon>Methanobacteriaceae</taxon>
        <taxon>Methanobacterium</taxon>
    </lineage>
</organism>
<evidence type="ECO:0000256" key="6">
    <source>
        <dbReference type="ARBA" id="ARBA00022826"/>
    </source>
</evidence>
<dbReference type="PANTHER" id="PTHR31462">
    <property type="entry name" value="ENDOSOMAL/LYSOSOMAL POTASSIUM CHANNEL TMEM175"/>
    <property type="match status" value="1"/>
</dbReference>
<evidence type="ECO:0000256" key="12">
    <source>
        <dbReference type="ARBA" id="ARBA00034430"/>
    </source>
</evidence>
<dbReference type="PANTHER" id="PTHR31462:SF5">
    <property type="entry name" value="ENDOSOMAL_LYSOSOMAL PROTON CHANNEL TMEM175"/>
    <property type="match status" value="1"/>
</dbReference>
<keyword evidence="10 13" id="KW-0472">Membrane</keyword>
<accession>A0A2A2H5T0</accession>